<evidence type="ECO:0000313" key="1">
    <source>
        <dbReference type="EMBL" id="GEL92727.1"/>
    </source>
</evidence>
<accession>A0A511J3Y8</accession>
<proteinExistence type="predicted"/>
<comment type="caution">
    <text evidence="1">The sequence shown here is derived from an EMBL/GenBank/DDBJ whole genome shotgun (WGS) entry which is preliminary data.</text>
</comment>
<organism evidence="1 2">
    <name type="scientific">Enterococcus villorum</name>
    <dbReference type="NCBI Taxonomy" id="112904"/>
    <lineage>
        <taxon>Bacteria</taxon>
        <taxon>Bacillati</taxon>
        <taxon>Bacillota</taxon>
        <taxon>Bacilli</taxon>
        <taxon>Lactobacillales</taxon>
        <taxon>Enterococcaceae</taxon>
        <taxon>Enterococcus</taxon>
    </lineage>
</organism>
<sequence length="55" mass="6491">MNEQPRQKKEERKKRLAKAVEEYVNDPFMSIRKISKKYRLSSNAVSFEIKKGMGS</sequence>
<dbReference type="EMBL" id="BJWF01000032">
    <property type="protein sequence ID" value="GEL92727.1"/>
    <property type="molecule type" value="Genomic_DNA"/>
</dbReference>
<protein>
    <recommendedName>
        <fullName evidence="3">HTH psq-type domain-containing protein</fullName>
    </recommendedName>
</protein>
<dbReference type="AlphaFoldDB" id="A0A511J3Y8"/>
<name>A0A511J3Y8_9ENTE</name>
<evidence type="ECO:0008006" key="3">
    <source>
        <dbReference type="Google" id="ProtNLM"/>
    </source>
</evidence>
<dbReference type="Proteomes" id="UP000321830">
    <property type="component" value="Unassembled WGS sequence"/>
</dbReference>
<dbReference type="RefSeq" id="WP_010751157.1">
    <property type="nucleotide sequence ID" value="NZ_BJWF01000032.1"/>
</dbReference>
<evidence type="ECO:0000313" key="2">
    <source>
        <dbReference type="Proteomes" id="UP000321830"/>
    </source>
</evidence>
<gene>
    <name evidence="1" type="ORF">EVI01_20640</name>
</gene>
<reference evidence="1 2" key="1">
    <citation type="submission" date="2019-07" db="EMBL/GenBank/DDBJ databases">
        <title>Whole genome shotgun sequence of Enterococcus villorum NBRC 100699.</title>
        <authorList>
            <person name="Hosoyama A."/>
            <person name="Uohara A."/>
            <person name="Ohji S."/>
            <person name="Ichikawa N."/>
        </authorList>
    </citation>
    <scope>NUCLEOTIDE SEQUENCE [LARGE SCALE GENOMIC DNA]</scope>
    <source>
        <strain evidence="1 2">NBRC 100699</strain>
    </source>
</reference>